<reference evidence="2 3" key="1">
    <citation type="submission" date="2020-09" db="EMBL/GenBank/DDBJ databases">
        <title>Genome sequences of type strains of Chitinophaga qingshengii and Chitinophaga varians.</title>
        <authorList>
            <person name="Kittiwongwattana C."/>
        </authorList>
    </citation>
    <scope>NUCLEOTIDE SEQUENCE [LARGE SCALE GENOMIC DNA]</scope>
    <source>
        <strain evidence="2 3">JCM 30026</strain>
    </source>
</reference>
<feature type="chain" id="PRO_5045792966" description="DUF4595 domain-containing protein" evidence="1">
    <location>
        <begin position="26"/>
        <end position="299"/>
    </location>
</feature>
<name>A0ABR7TPS9_9BACT</name>
<sequence>MLYRQRYYWLCLFAVLYLLAPSCQCKKEHVAPSGPPPAPAPDGYLVTSICINGTPKDSFVYNDQQQLIQRWDYNTTYRQWQNYAAFTYYDDGYLKTVRYYNENDNTIKSLSQQDLVAWTPGKLMIYTTYYRNLGQEISGYDTSYLLLNNNRQLSLVGYKDTLPFFFGRMMSYEEYTYQQQDIQTYHAVNYVEQTNLPPNTEAYQYDMTYGTPLNPLYRHLSKNPLLCRMVTADLQNSNWKGFPFLASEHAVNNILYATATATATNIPVTYFRPDTMLYPLEQRLASGTTISYRYRIVKP</sequence>
<protein>
    <recommendedName>
        <fullName evidence="4">DUF4595 domain-containing protein</fullName>
    </recommendedName>
</protein>
<feature type="signal peptide" evidence="1">
    <location>
        <begin position="1"/>
        <end position="25"/>
    </location>
</feature>
<accession>A0ABR7TPS9</accession>
<dbReference type="EMBL" id="JACVFC010000002">
    <property type="protein sequence ID" value="MBC9932477.1"/>
    <property type="molecule type" value="Genomic_DNA"/>
</dbReference>
<gene>
    <name evidence="2" type="ORF">ICL07_18980</name>
</gene>
<evidence type="ECO:0008006" key="4">
    <source>
        <dbReference type="Google" id="ProtNLM"/>
    </source>
</evidence>
<keyword evidence="3" id="KW-1185">Reference proteome</keyword>
<evidence type="ECO:0000313" key="2">
    <source>
        <dbReference type="EMBL" id="MBC9932477.1"/>
    </source>
</evidence>
<organism evidence="2 3">
    <name type="scientific">Chitinophaga qingshengii</name>
    <dbReference type="NCBI Taxonomy" id="1569794"/>
    <lineage>
        <taxon>Bacteria</taxon>
        <taxon>Pseudomonadati</taxon>
        <taxon>Bacteroidota</taxon>
        <taxon>Chitinophagia</taxon>
        <taxon>Chitinophagales</taxon>
        <taxon>Chitinophagaceae</taxon>
        <taxon>Chitinophaga</taxon>
    </lineage>
</organism>
<evidence type="ECO:0000256" key="1">
    <source>
        <dbReference type="SAM" id="SignalP"/>
    </source>
</evidence>
<dbReference type="RefSeq" id="WP_188089593.1">
    <property type="nucleotide sequence ID" value="NZ_JACVFC010000002.1"/>
</dbReference>
<dbReference type="Proteomes" id="UP000659124">
    <property type="component" value="Unassembled WGS sequence"/>
</dbReference>
<evidence type="ECO:0000313" key="3">
    <source>
        <dbReference type="Proteomes" id="UP000659124"/>
    </source>
</evidence>
<keyword evidence="1" id="KW-0732">Signal</keyword>
<proteinExistence type="predicted"/>
<comment type="caution">
    <text evidence="2">The sequence shown here is derived from an EMBL/GenBank/DDBJ whole genome shotgun (WGS) entry which is preliminary data.</text>
</comment>